<name>A0A4R9LUQ5_9LEPT</name>
<dbReference type="InterPro" id="IPR050204">
    <property type="entry name" value="AraC_XylS_family_regulators"/>
</dbReference>
<dbReference type="RefSeq" id="WP_135761713.1">
    <property type="nucleotide sequence ID" value="NZ_RQHW01000065.1"/>
</dbReference>
<dbReference type="Gene3D" id="1.10.10.60">
    <property type="entry name" value="Homeodomain-like"/>
    <property type="match status" value="1"/>
</dbReference>
<protein>
    <submittedName>
        <fullName evidence="5">AraC family transcriptional regulator</fullName>
    </submittedName>
</protein>
<evidence type="ECO:0000259" key="4">
    <source>
        <dbReference type="PROSITE" id="PS01124"/>
    </source>
</evidence>
<evidence type="ECO:0000313" key="5">
    <source>
        <dbReference type="EMBL" id="TGN17656.1"/>
    </source>
</evidence>
<dbReference type="PROSITE" id="PS01124">
    <property type="entry name" value="HTH_ARAC_FAMILY_2"/>
    <property type="match status" value="1"/>
</dbReference>
<dbReference type="Pfam" id="PF12833">
    <property type="entry name" value="HTH_18"/>
    <property type="match status" value="1"/>
</dbReference>
<evidence type="ECO:0000256" key="1">
    <source>
        <dbReference type="ARBA" id="ARBA00023015"/>
    </source>
</evidence>
<feature type="domain" description="HTH araC/xylS-type" evidence="4">
    <location>
        <begin position="159"/>
        <end position="260"/>
    </location>
</feature>
<reference evidence="5" key="1">
    <citation type="journal article" date="2019" name="PLoS Negl. Trop. Dis.">
        <title>Revisiting the worldwide diversity of Leptospira species in the environment.</title>
        <authorList>
            <person name="Vincent A.T."/>
            <person name="Schiettekatte O."/>
            <person name="Bourhy P."/>
            <person name="Veyrier F.J."/>
            <person name="Picardeau M."/>
        </authorList>
    </citation>
    <scope>NUCLEOTIDE SEQUENCE [LARGE SCALE GENOMIC DNA]</scope>
    <source>
        <strain evidence="5">201300427</strain>
    </source>
</reference>
<dbReference type="SUPFAM" id="SSF46689">
    <property type="entry name" value="Homeodomain-like"/>
    <property type="match status" value="1"/>
</dbReference>
<dbReference type="InterPro" id="IPR009057">
    <property type="entry name" value="Homeodomain-like_sf"/>
</dbReference>
<keyword evidence="6" id="KW-1185">Reference proteome</keyword>
<dbReference type="InterPro" id="IPR018060">
    <property type="entry name" value="HTH_AraC"/>
</dbReference>
<organism evidence="5 6">
    <name type="scientific">Leptospira idonii</name>
    <dbReference type="NCBI Taxonomy" id="1193500"/>
    <lineage>
        <taxon>Bacteria</taxon>
        <taxon>Pseudomonadati</taxon>
        <taxon>Spirochaetota</taxon>
        <taxon>Spirochaetia</taxon>
        <taxon>Leptospirales</taxon>
        <taxon>Leptospiraceae</taxon>
        <taxon>Leptospira</taxon>
    </lineage>
</organism>
<keyword evidence="1" id="KW-0805">Transcription regulation</keyword>
<dbReference type="Proteomes" id="UP000298058">
    <property type="component" value="Unassembled WGS sequence"/>
</dbReference>
<dbReference type="GO" id="GO:0043565">
    <property type="term" value="F:sequence-specific DNA binding"/>
    <property type="evidence" value="ECO:0007669"/>
    <property type="project" value="InterPro"/>
</dbReference>
<evidence type="ECO:0000313" key="6">
    <source>
        <dbReference type="Proteomes" id="UP000298058"/>
    </source>
</evidence>
<dbReference type="Pfam" id="PF20240">
    <property type="entry name" value="DUF6597"/>
    <property type="match status" value="1"/>
</dbReference>
<dbReference type="SMART" id="SM00342">
    <property type="entry name" value="HTH_ARAC"/>
    <property type="match status" value="1"/>
</dbReference>
<comment type="caution">
    <text evidence="5">The sequence shown here is derived from an EMBL/GenBank/DDBJ whole genome shotgun (WGS) entry which is preliminary data.</text>
</comment>
<dbReference type="AlphaFoldDB" id="A0A4R9LUQ5"/>
<dbReference type="OrthoDB" id="323290at2"/>
<evidence type="ECO:0000256" key="2">
    <source>
        <dbReference type="ARBA" id="ARBA00023125"/>
    </source>
</evidence>
<dbReference type="InterPro" id="IPR046532">
    <property type="entry name" value="DUF6597"/>
</dbReference>
<dbReference type="PANTHER" id="PTHR46796:SF13">
    <property type="entry name" value="HTH-TYPE TRANSCRIPTIONAL ACTIVATOR RHAS"/>
    <property type="match status" value="1"/>
</dbReference>
<keyword evidence="2" id="KW-0238">DNA-binding</keyword>
<accession>A0A4R9LUQ5</accession>
<dbReference type="PANTHER" id="PTHR46796">
    <property type="entry name" value="HTH-TYPE TRANSCRIPTIONAL ACTIVATOR RHAS-RELATED"/>
    <property type="match status" value="1"/>
</dbReference>
<sequence>MKYETFSPKADLDSLVKCYWTLEIPAESHYERQQILPDGCIEMAFILGEDIKRYTFENDFIFQPRAMVIGQITEPFYIEPTGYVDSFAVKFYPYGIANFVNVSVESLANKETPLEFLFGEEIAKELKSKIVQAANTQERIRIVEAFLLSKLREKSTVDQIVKTTIDAIMTANGSISINDILEEDLAKRRQLERKFQKQIGISPKKLGKIIRLQTALKMLLKGQSTSLTQIAYESDYFDQAHFIKDFKEFTGMNPKKFFGNETMILSSLIYSEE</sequence>
<dbReference type="GO" id="GO:0003700">
    <property type="term" value="F:DNA-binding transcription factor activity"/>
    <property type="evidence" value="ECO:0007669"/>
    <property type="project" value="InterPro"/>
</dbReference>
<dbReference type="EMBL" id="RQHW01000065">
    <property type="protein sequence ID" value="TGN17656.1"/>
    <property type="molecule type" value="Genomic_DNA"/>
</dbReference>
<keyword evidence="3" id="KW-0804">Transcription</keyword>
<proteinExistence type="predicted"/>
<gene>
    <name evidence="5" type="ORF">EHS15_16660</name>
</gene>
<evidence type="ECO:0000256" key="3">
    <source>
        <dbReference type="ARBA" id="ARBA00023163"/>
    </source>
</evidence>